<protein>
    <submittedName>
        <fullName evidence="3">Uncharacterized protein</fullName>
    </submittedName>
</protein>
<dbReference type="EMBL" id="CAXAMM010013758">
    <property type="protein sequence ID" value="CAK9032118.1"/>
    <property type="molecule type" value="Genomic_DNA"/>
</dbReference>
<gene>
    <name evidence="2" type="ORF">SCF082_LOCUS19877</name>
    <name evidence="3" type="ORF">SCF082_LOCUS19929</name>
</gene>
<feature type="region of interest" description="Disordered" evidence="1">
    <location>
        <begin position="1"/>
        <end position="41"/>
    </location>
</feature>
<evidence type="ECO:0000313" key="3">
    <source>
        <dbReference type="EMBL" id="CAK9032118.1"/>
    </source>
</evidence>
<dbReference type="EMBL" id="CAXAMM010013692">
    <property type="protein sequence ID" value="CAK9031989.1"/>
    <property type="molecule type" value="Genomic_DNA"/>
</dbReference>
<evidence type="ECO:0000256" key="1">
    <source>
        <dbReference type="SAM" id="MobiDB-lite"/>
    </source>
</evidence>
<evidence type="ECO:0000313" key="4">
    <source>
        <dbReference type="Proteomes" id="UP001642464"/>
    </source>
</evidence>
<reference evidence="3 4" key="1">
    <citation type="submission" date="2024-02" db="EMBL/GenBank/DDBJ databases">
        <authorList>
            <person name="Chen Y."/>
            <person name="Shah S."/>
            <person name="Dougan E. K."/>
            <person name="Thang M."/>
            <person name="Chan C."/>
        </authorList>
    </citation>
    <scope>NUCLEOTIDE SEQUENCE [LARGE SCALE GENOMIC DNA]</scope>
</reference>
<feature type="region of interest" description="Disordered" evidence="1">
    <location>
        <begin position="145"/>
        <end position="184"/>
    </location>
</feature>
<evidence type="ECO:0000313" key="2">
    <source>
        <dbReference type="EMBL" id="CAK9031989.1"/>
    </source>
</evidence>
<feature type="compositionally biased region" description="Low complexity" evidence="1">
    <location>
        <begin position="7"/>
        <end position="16"/>
    </location>
</feature>
<sequence>MAAMEPSAPSSWSRSISKTRPRPPNMGGSADAGAGEGPLSFSAGASTPLPALVKKVLKLSDDEILSLYHYAQNEAAREADWRGIARAEEPRGDYVAFLKTLERRSASRSHPAQEASGVEAVGVCCQPAPTVALRGSLDKEGALCPPCGSSAPARGSGARSDPPGPEEITPASLQWSVEGEVTPL</sequence>
<name>A0ABP0L0S3_9DINO</name>
<organism evidence="3 4">
    <name type="scientific">Durusdinium trenchii</name>
    <dbReference type="NCBI Taxonomy" id="1381693"/>
    <lineage>
        <taxon>Eukaryota</taxon>
        <taxon>Sar</taxon>
        <taxon>Alveolata</taxon>
        <taxon>Dinophyceae</taxon>
        <taxon>Suessiales</taxon>
        <taxon>Symbiodiniaceae</taxon>
        <taxon>Durusdinium</taxon>
    </lineage>
</organism>
<comment type="caution">
    <text evidence="3">The sequence shown here is derived from an EMBL/GenBank/DDBJ whole genome shotgun (WGS) entry which is preliminary data.</text>
</comment>
<keyword evidence="4" id="KW-1185">Reference proteome</keyword>
<dbReference type="Proteomes" id="UP001642464">
    <property type="component" value="Unassembled WGS sequence"/>
</dbReference>
<feature type="compositionally biased region" description="Low complexity" evidence="1">
    <location>
        <begin position="145"/>
        <end position="160"/>
    </location>
</feature>
<proteinExistence type="predicted"/>
<accession>A0ABP0L0S3</accession>